<reference evidence="1" key="1">
    <citation type="submission" date="2010-06" db="EMBL/GenBank/DDBJ databases">
        <authorList>
            <person name="Muzny D."/>
            <person name="Qin X."/>
            <person name="Buhay C."/>
            <person name="Dugan-Rocha S."/>
            <person name="Ding Y."/>
            <person name="Chen G."/>
            <person name="Hawes A."/>
            <person name="Holder M."/>
            <person name="Jhangiani S."/>
            <person name="Johnson A."/>
            <person name="Khan Z."/>
            <person name="Li Z."/>
            <person name="Liu W."/>
            <person name="Liu X."/>
            <person name="Perez L."/>
            <person name="Shen H."/>
            <person name="Wang Q."/>
            <person name="Watt J."/>
            <person name="Xi L."/>
            <person name="Xin Y."/>
            <person name="Zhou J."/>
            <person name="Deng J."/>
            <person name="Jiang H."/>
            <person name="Liu Y."/>
            <person name="Qu J."/>
            <person name="Song X.-Z."/>
            <person name="Zhang L."/>
            <person name="Villasana D."/>
            <person name="Johnson A."/>
            <person name="Liu J."/>
            <person name="Liyanage D."/>
            <person name="Lorensuhewa L."/>
            <person name="Robinson T."/>
            <person name="Song A."/>
            <person name="Song B.-B."/>
            <person name="Dinh H."/>
            <person name="Thornton R."/>
            <person name="Coyle M."/>
            <person name="Francisco L."/>
            <person name="Jackson L."/>
            <person name="Javaid M."/>
            <person name="Korchina V."/>
            <person name="Kovar C."/>
            <person name="Mata R."/>
            <person name="Mathew T."/>
            <person name="Ngo R."/>
            <person name="Nguyen L."/>
            <person name="Nguyen N."/>
            <person name="Okwuonu G."/>
            <person name="Ongeri F."/>
            <person name="Pham C."/>
            <person name="Simmons D."/>
            <person name="Wilczek-Boney K."/>
            <person name="Hale W."/>
            <person name="Jakkamsetti A."/>
            <person name="Pham P."/>
            <person name="Ruth R."/>
            <person name="San Lucas F."/>
            <person name="Warren J."/>
            <person name="Zhang J."/>
            <person name="Zhao Z."/>
            <person name="Zhou C."/>
            <person name="Zhu D."/>
            <person name="Lee S."/>
            <person name="Bess C."/>
            <person name="Blankenburg K."/>
            <person name="Forbes L."/>
            <person name="Fu Q."/>
            <person name="Gubbala S."/>
            <person name="Hirani K."/>
            <person name="Jayaseelan J.C."/>
            <person name="Lara F."/>
            <person name="Munidasa M."/>
            <person name="Palculict T."/>
            <person name="Patil S."/>
            <person name="Pu L.-L."/>
            <person name="Saada N."/>
            <person name="Tang L."/>
            <person name="Weissenberger G."/>
            <person name="Zhu Y."/>
            <person name="Hemphill L."/>
            <person name="Shang Y."/>
            <person name="Youmans B."/>
            <person name="Ayvaz T."/>
            <person name="Ross M."/>
            <person name="Santibanez J."/>
            <person name="Aqrawi P."/>
            <person name="Gross S."/>
            <person name="Joshi V."/>
            <person name="Fowler G."/>
            <person name="Nazareth L."/>
            <person name="Reid J."/>
            <person name="Worley K."/>
            <person name="Petrosino J."/>
            <person name="Highlander S."/>
            <person name="Gibbs R."/>
        </authorList>
    </citation>
    <scope>NUCLEOTIDE SEQUENCE [LARGE SCALE GENOMIC DNA]</scope>
    <source>
        <strain evidence="1">DSM 20601</strain>
    </source>
</reference>
<accession>D7V033</accession>
<organism evidence="1 2">
    <name type="scientific">Listeria grayi DSM 20601</name>
    <dbReference type="NCBI Taxonomy" id="525367"/>
    <lineage>
        <taxon>Bacteria</taxon>
        <taxon>Bacillati</taxon>
        <taxon>Bacillota</taxon>
        <taxon>Bacilli</taxon>
        <taxon>Bacillales</taxon>
        <taxon>Listeriaceae</taxon>
        <taxon>Listeria</taxon>
    </lineage>
</organism>
<evidence type="ECO:0000313" key="2">
    <source>
        <dbReference type="Proteomes" id="UP000010119"/>
    </source>
</evidence>
<dbReference type="Gene3D" id="1.10.287.760">
    <property type="entry name" value="YqgQ-like"/>
    <property type="match status" value="1"/>
</dbReference>
<dbReference type="HOGENOM" id="CLU_189250_0_0_9"/>
<dbReference type="Pfam" id="PF06014">
    <property type="entry name" value="YqgQ-like"/>
    <property type="match status" value="1"/>
</dbReference>
<dbReference type="STRING" id="525367.HMPREF0556_12471"/>
<keyword evidence="2" id="KW-1185">Reference proteome</keyword>
<protein>
    <recommendedName>
        <fullName evidence="3">DUF910 family protein</fullName>
    </recommendedName>
</protein>
<evidence type="ECO:0000313" key="1">
    <source>
        <dbReference type="EMBL" id="EFI83786.1"/>
    </source>
</evidence>
<name>D7V033_LISGR</name>
<dbReference type="Proteomes" id="UP000010119">
    <property type="component" value="Unassembled WGS sequence"/>
</dbReference>
<comment type="caution">
    <text evidence="1">The sequence shown here is derived from an EMBL/GenBank/DDBJ whole genome shotgun (WGS) entry which is preliminary data.</text>
</comment>
<dbReference type="InterPro" id="IPR023164">
    <property type="entry name" value="YqgQ-like_sf"/>
</dbReference>
<proteinExistence type="predicted"/>
<sequence length="78" mass="9301">MPMRTVYDVAQLLKKHGIIVYLGKREYDIEMMEFELTELFKHNILDRDLYGTARGILKQELLKEKKQNNHIKHSLKGE</sequence>
<dbReference type="AlphaFoldDB" id="D7V033"/>
<dbReference type="EMBL" id="ACCR02000005">
    <property type="protein sequence ID" value="EFI83786.1"/>
    <property type="molecule type" value="Genomic_DNA"/>
</dbReference>
<evidence type="ECO:0008006" key="3">
    <source>
        <dbReference type="Google" id="ProtNLM"/>
    </source>
</evidence>
<gene>
    <name evidence="1" type="ORF">HMPREF0556_12471</name>
</gene>
<dbReference type="eggNOG" id="COG4483">
    <property type="taxonomic scope" value="Bacteria"/>
</dbReference>
<dbReference type="SUPFAM" id="SSF158379">
    <property type="entry name" value="YqgQ-like"/>
    <property type="match status" value="1"/>
</dbReference>
<dbReference type="InterPro" id="IPR009256">
    <property type="entry name" value="YqgQ-like"/>
</dbReference>